<dbReference type="PANTHER" id="PTHR11102:SF160">
    <property type="entry name" value="ERAD-ASSOCIATED E3 UBIQUITIN-PROTEIN LIGASE COMPONENT HRD3"/>
    <property type="match status" value="1"/>
</dbReference>
<dbReference type="Proteomes" id="UP000006228">
    <property type="component" value="Unassembled WGS sequence"/>
</dbReference>
<dbReference type="InterPro" id="IPR004027">
    <property type="entry name" value="SEC_C_motif"/>
</dbReference>
<accession>E8M130</accession>
<name>E8M130_PHOS4</name>
<dbReference type="InterPro" id="IPR025285">
    <property type="entry name" value="DUF4145"/>
</dbReference>
<dbReference type="SMART" id="SM00671">
    <property type="entry name" value="SEL1"/>
    <property type="match status" value="4"/>
</dbReference>
<comment type="caution">
    <text evidence="2">The sequence shown here is derived from an EMBL/GenBank/DDBJ whole genome shotgun (WGS) entry which is preliminary data.</text>
</comment>
<sequence length="556" mass="63365">MNTLDDIDFICSFNEEIGLKYKQAKSYYSIAPGQTLILIRSLLVELCRDLLREYGEEHPKAELYDLVEKLKSTGEFNSEIVNSLHQIRLNGNRAAHPEQFPKRELNLKELAKEALLLLCKAIEMILTSIQGRTSLSYEFNHSADSESDLKENAYKALFKNDPDSNYEVAMALIQMRNQRLHETLFGPDADPFARFYDGEEMRHALHLLESPDNRNHADSQFQLGIAYLGDLGCEPNEDKALCHFSSAAYGGNLNGKAYYGYQLLNLKDRNKEDEKEAIQFLEEASEQGHPLALDILSVEYTKGEIVEKDIHRATKLLTEAANLGYPESQYKVAKLYLHQDNLEKYWHFISKAIDNGHVEALLSAGRTLSNTSKNREQLEKAFSYYHRYIGLTHDAGSFSGNPVARYELGSLVLKHAGNDPNEMREGLNNFVFSYWDPNCPSDVKTKIENLCPGYLEAIDNLLRTNQLSIEEESRWSKFYACFMANGHPFETSQSMVDELNRIAIAWPKITQPKSYMPQRNNVLPTPVTALPKEKVGRNDICPYCNSGKKYKKCHGK</sequence>
<evidence type="ECO:0000259" key="1">
    <source>
        <dbReference type="Pfam" id="PF13643"/>
    </source>
</evidence>
<evidence type="ECO:0000313" key="3">
    <source>
        <dbReference type="Proteomes" id="UP000006228"/>
    </source>
</evidence>
<dbReference type="OrthoDB" id="8561742at2"/>
<dbReference type="eggNOG" id="COG0790">
    <property type="taxonomic scope" value="Bacteria"/>
</dbReference>
<evidence type="ECO:0000313" key="2">
    <source>
        <dbReference type="EMBL" id="EGA72269.1"/>
    </source>
</evidence>
<dbReference type="GeneID" id="95571780"/>
<dbReference type="Gene3D" id="1.25.40.10">
    <property type="entry name" value="Tetratricopeptide repeat domain"/>
    <property type="match status" value="1"/>
</dbReference>
<dbReference type="Pfam" id="PF13643">
    <property type="entry name" value="DUF4145"/>
    <property type="match status" value="1"/>
</dbReference>
<dbReference type="SUPFAM" id="SSF81901">
    <property type="entry name" value="HCP-like"/>
    <property type="match status" value="1"/>
</dbReference>
<organism evidence="2 3">
    <name type="scientific">Vibrio sinaloensis DSM 21326</name>
    <dbReference type="NCBI Taxonomy" id="945550"/>
    <lineage>
        <taxon>Bacteria</taxon>
        <taxon>Pseudomonadati</taxon>
        <taxon>Pseudomonadota</taxon>
        <taxon>Gammaproteobacteria</taxon>
        <taxon>Vibrionales</taxon>
        <taxon>Vibrionaceae</taxon>
        <taxon>Vibrio</taxon>
        <taxon>Vibrio oreintalis group</taxon>
    </lineage>
</organism>
<gene>
    <name evidence="2" type="ORF">VISI1226_05728</name>
</gene>
<protein>
    <submittedName>
        <fullName evidence="2">SecC motif-containing protein</fullName>
    </submittedName>
</protein>
<reference evidence="2 3" key="1">
    <citation type="journal article" date="2012" name="Int. J. Syst. Evol. Microbiol.">
        <title>Vibrio caribbeanicus sp. nov., isolated from the marine sponge Scleritoderma cyanea.</title>
        <authorList>
            <person name="Hoffmann M."/>
            <person name="Monday S.R."/>
            <person name="Allard M.W."/>
            <person name="Strain E.A."/>
            <person name="Whittaker P."/>
            <person name="Naum M."/>
            <person name="McCarthy P.J."/>
            <person name="Lopez J.V."/>
            <person name="Fischer M."/>
            <person name="Brown E.W."/>
        </authorList>
    </citation>
    <scope>NUCLEOTIDE SEQUENCE [LARGE SCALE GENOMIC DNA]</scope>
    <source>
        <strain evidence="3">DSMZ 21326</strain>
    </source>
</reference>
<dbReference type="InterPro" id="IPR006597">
    <property type="entry name" value="Sel1-like"/>
</dbReference>
<dbReference type="RefSeq" id="WP_008072588.1">
    <property type="nucleotide sequence ID" value="NZ_AEVT01000003.1"/>
</dbReference>
<dbReference type="Pfam" id="PF02810">
    <property type="entry name" value="SEC-C"/>
    <property type="match status" value="1"/>
</dbReference>
<dbReference type="Gene3D" id="3.10.450.50">
    <property type="match status" value="1"/>
</dbReference>
<dbReference type="PANTHER" id="PTHR11102">
    <property type="entry name" value="SEL-1-LIKE PROTEIN"/>
    <property type="match status" value="1"/>
</dbReference>
<dbReference type="Pfam" id="PF08238">
    <property type="entry name" value="Sel1"/>
    <property type="match status" value="4"/>
</dbReference>
<dbReference type="InterPro" id="IPR011990">
    <property type="entry name" value="TPR-like_helical_dom_sf"/>
</dbReference>
<dbReference type="InterPro" id="IPR050767">
    <property type="entry name" value="Sel1_AlgK"/>
</dbReference>
<proteinExistence type="predicted"/>
<feature type="domain" description="DUF4145" evidence="1">
    <location>
        <begin position="23"/>
        <end position="104"/>
    </location>
</feature>
<dbReference type="AlphaFoldDB" id="E8M130"/>
<dbReference type="EMBL" id="AEVT01000003">
    <property type="protein sequence ID" value="EGA72269.1"/>
    <property type="molecule type" value="Genomic_DNA"/>
</dbReference>